<keyword evidence="2" id="KW-1185">Reference proteome</keyword>
<reference evidence="1 2" key="1">
    <citation type="journal article" date="2019" name="Sci. Rep.">
        <title>Comparative genomics of chytrid fungi reveal insights into the obligate biotrophic and pathogenic lifestyle of Synchytrium endobioticum.</title>
        <authorList>
            <person name="van de Vossenberg B.T.L.H."/>
            <person name="Warris S."/>
            <person name="Nguyen H.D.T."/>
            <person name="van Gent-Pelzer M.P.E."/>
            <person name="Joly D.L."/>
            <person name="van de Geest H.C."/>
            <person name="Bonants P.J.M."/>
            <person name="Smith D.S."/>
            <person name="Levesque C.A."/>
            <person name="van der Lee T.A.J."/>
        </authorList>
    </citation>
    <scope>NUCLEOTIDE SEQUENCE [LARGE SCALE GENOMIC DNA]</scope>
    <source>
        <strain evidence="1 2">MB42</strain>
    </source>
</reference>
<feature type="non-terminal residue" evidence="1">
    <location>
        <position position="1"/>
    </location>
</feature>
<dbReference type="EMBL" id="QEAN01000283">
    <property type="protein sequence ID" value="TPX41144.1"/>
    <property type="molecule type" value="Genomic_DNA"/>
</dbReference>
<dbReference type="AlphaFoldDB" id="A0A507CPT9"/>
<gene>
    <name evidence="1" type="ORF">SeMB42_g05702</name>
</gene>
<dbReference type="VEuPathDB" id="FungiDB:SeMB42_g05702"/>
<sequence>LYLVLIDLAELKVFDEQYTTAPAVGA</sequence>
<evidence type="ECO:0000313" key="1">
    <source>
        <dbReference type="EMBL" id="TPX41144.1"/>
    </source>
</evidence>
<proteinExistence type="predicted"/>
<accession>A0A507CPT9</accession>
<name>A0A507CPT9_9FUNG</name>
<organism evidence="1 2">
    <name type="scientific">Synchytrium endobioticum</name>
    <dbReference type="NCBI Taxonomy" id="286115"/>
    <lineage>
        <taxon>Eukaryota</taxon>
        <taxon>Fungi</taxon>
        <taxon>Fungi incertae sedis</taxon>
        <taxon>Chytridiomycota</taxon>
        <taxon>Chytridiomycota incertae sedis</taxon>
        <taxon>Chytridiomycetes</taxon>
        <taxon>Synchytriales</taxon>
        <taxon>Synchytriaceae</taxon>
        <taxon>Synchytrium</taxon>
    </lineage>
</organism>
<dbReference type="Proteomes" id="UP000317494">
    <property type="component" value="Unassembled WGS sequence"/>
</dbReference>
<comment type="caution">
    <text evidence="1">The sequence shown here is derived from an EMBL/GenBank/DDBJ whole genome shotgun (WGS) entry which is preliminary data.</text>
</comment>
<evidence type="ECO:0000313" key="2">
    <source>
        <dbReference type="Proteomes" id="UP000317494"/>
    </source>
</evidence>
<protein>
    <submittedName>
        <fullName evidence="1">Uncharacterized protein</fullName>
    </submittedName>
</protein>